<evidence type="ECO:0000313" key="3">
    <source>
        <dbReference type="EMBL" id="CAA7267089.1"/>
    </source>
</evidence>
<feature type="region of interest" description="Disordered" evidence="1">
    <location>
        <begin position="120"/>
        <end position="144"/>
    </location>
</feature>
<reference evidence="3 4" key="1">
    <citation type="submission" date="2020-01" db="EMBL/GenBank/DDBJ databases">
        <authorList>
            <person name="Gupta K D."/>
        </authorList>
    </citation>
    <scope>NUCLEOTIDE SEQUENCE [LARGE SCALE GENOMIC DNA]</scope>
</reference>
<dbReference type="PANTHER" id="PTHR15835:SF6">
    <property type="entry name" value="ZINC FINGER C3HC-TYPE PROTEIN 1"/>
    <property type="match status" value="1"/>
</dbReference>
<feature type="compositionally biased region" description="Polar residues" evidence="1">
    <location>
        <begin position="123"/>
        <end position="144"/>
    </location>
</feature>
<feature type="region of interest" description="Disordered" evidence="1">
    <location>
        <begin position="30"/>
        <end position="81"/>
    </location>
</feature>
<accession>A0A8S0VSI1</accession>
<dbReference type="InterPro" id="IPR013909">
    <property type="entry name" value="NuBaID_C"/>
</dbReference>
<sequence length="208" mass="22578">MVTEGTAETSSVKEASETAILTSLFGWSLVPPAPPESTRKKSLTRSNTVMSSASVPPSPTSSRASSVAPQMPPPKLSRQSTGITFRLPSSLTNKPENALLQCELCQRRIGLWAFTTRPAANEATDSQPQSLEKDSVPSTPSSQVKKALPQRAFDILKEHRSYCPYVWTQVELFIVSVQRKERCAWGTGRLAGGVDSGTALWDGRKAED</sequence>
<dbReference type="OrthoDB" id="2592092at2759"/>
<evidence type="ECO:0000313" key="4">
    <source>
        <dbReference type="Proteomes" id="UP000467700"/>
    </source>
</evidence>
<feature type="compositionally biased region" description="Low complexity" evidence="1">
    <location>
        <begin position="49"/>
        <end position="69"/>
    </location>
</feature>
<gene>
    <name evidence="3" type="ORF">AAE3_LOCUS9409</name>
</gene>
<evidence type="ECO:0000259" key="2">
    <source>
        <dbReference type="Pfam" id="PF08600"/>
    </source>
</evidence>
<proteinExistence type="predicted"/>
<organism evidence="3 4">
    <name type="scientific">Cyclocybe aegerita</name>
    <name type="common">Black poplar mushroom</name>
    <name type="synonym">Agrocybe aegerita</name>
    <dbReference type="NCBI Taxonomy" id="1973307"/>
    <lineage>
        <taxon>Eukaryota</taxon>
        <taxon>Fungi</taxon>
        <taxon>Dikarya</taxon>
        <taxon>Basidiomycota</taxon>
        <taxon>Agaricomycotina</taxon>
        <taxon>Agaricomycetes</taxon>
        <taxon>Agaricomycetidae</taxon>
        <taxon>Agaricales</taxon>
        <taxon>Agaricineae</taxon>
        <taxon>Bolbitiaceae</taxon>
        <taxon>Cyclocybe</taxon>
    </lineage>
</organism>
<protein>
    <recommendedName>
        <fullName evidence="2">NuBaID C-terminal domain-containing protein</fullName>
    </recommendedName>
</protein>
<dbReference type="AlphaFoldDB" id="A0A8S0VSI1"/>
<feature type="domain" description="NuBaID C-terminal" evidence="2">
    <location>
        <begin position="95"/>
        <end position="169"/>
    </location>
</feature>
<comment type="caution">
    <text evidence="3">The sequence shown here is derived from an EMBL/GenBank/DDBJ whole genome shotgun (WGS) entry which is preliminary data.</text>
</comment>
<dbReference type="Pfam" id="PF08600">
    <property type="entry name" value="NuBaID_C"/>
    <property type="match status" value="1"/>
</dbReference>
<evidence type="ECO:0000256" key="1">
    <source>
        <dbReference type="SAM" id="MobiDB-lite"/>
    </source>
</evidence>
<dbReference type="Proteomes" id="UP000467700">
    <property type="component" value="Unassembled WGS sequence"/>
</dbReference>
<keyword evidence="4" id="KW-1185">Reference proteome</keyword>
<name>A0A8S0VSI1_CYCAE</name>
<dbReference type="PANTHER" id="PTHR15835">
    <property type="entry name" value="NUCLEAR-INTERACTING PARTNER OF ALK"/>
    <property type="match status" value="1"/>
</dbReference>
<dbReference type="GO" id="GO:0005634">
    <property type="term" value="C:nucleus"/>
    <property type="evidence" value="ECO:0007669"/>
    <property type="project" value="TreeGrafter"/>
</dbReference>
<dbReference type="EMBL" id="CACVBS010000057">
    <property type="protein sequence ID" value="CAA7267089.1"/>
    <property type="molecule type" value="Genomic_DNA"/>
</dbReference>
<dbReference type="GO" id="GO:0008270">
    <property type="term" value="F:zinc ion binding"/>
    <property type="evidence" value="ECO:0007669"/>
    <property type="project" value="InterPro"/>
</dbReference>